<dbReference type="EMBL" id="ACVP01000023">
    <property type="protein sequence ID" value="EET77171.1"/>
    <property type="molecule type" value="Genomic_DNA"/>
</dbReference>
<dbReference type="InterPro" id="IPR013785">
    <property type="entry name" value="Aldolase_TIM"/>
</dbReference>
<dbReference type="CDD" id="cd04732">
    <property type="entry name" value="HisA"/>
    <property type="match status" value="1"/>
</dbReference>
<dbReference type="GO" id="GO:0003949">
    <property type="term" value="F:1-(5-phosphoribosyl)-5-[(5-phosphoribosylamino)methylideneamino]imidazole-4-carboxamide isomerase activity"/>
    <property type="evidence" value="ECO:0007669"/>
    <property type="project" value="UniProtKB-UniRule"/>
</dbReference>
<accession>C6RAS0</accession>
<comment type="caution">
    <text evidence="11">The sequence shown here is derived from an EMBL/GenBank/DDBJ whole genome shotgun (WGS) entry which is preliminary data.</text>
</comment>
<evidence type="ECO:0000256" key="7">
    <source>
        <dbReference type="ARBA" id="ARBA00023102"/>
    </source>
</evidence>
<comment type="similarity">
    <text evidence="4 9 10">Belongs to the HisA/HisF family.</text>
</comment>
<dbReference type="PANTHER" id="PTHR43090:SF2">
    <property type="entry name" value="1-(5-PHOSPHORIBOSYL)-5-[(5-PHOSPHORIBOSYLAMINO)METHYLIDENEAMINO] IMIDAZOLE-4-CARBOXAMIDE ISOMERASE"/>
    <property type="match status" value="1"/>
</dbReference>
<keyword evidence="8 9" id="KW-0413">Isomerase</keyword>
<name>C6RAS0_9CORY</name>
<evidence type="ECO:0000256" key="8">
    <source>
        <dbReference type="ARBA" id="ARBA00023235"/>
    </source>
</evidence>
<keyword evidence="5 9" id="KW-0963">Cytoplasm</keyword>
<dbReference type="PANTHER" id="PTHR43090">
    <property type="entry name" value="1-(5-PHOSPHORIBOSYL)-5-[(5-PHOSPHORIBOSYLAMINO)METHYLIDENEAMINO] IMIDAZOLE-4-CARBOXAMIDE ISOMERASE"/>
    <property type="match status" value="1"/>
</dbReference>
<dbReference type="SUPFAM" id="SSF51366">
    <property type="entry name" value="Ribulose-phoshate binding barrel"/>
    <property type="match status" value="1"/>
</dbReference>
<dbReference type="EC" id="5.3.1.16" evidence="9"/>
<evidence type="ECO:0000256" key="2">
    <source>
        <dbReference type="ARBA" id="ARBA00004496"/>
    </source>
</evidence>
<evidence type="ECO:0000313" key="11">
    <source>
        <dbReference type="EMBL" id="EET77171.1"/>
    </source>
</evidence>
<dbReference type="HAMAP" id="MF_01014">
    <property type="entry name" value="HisA"/>
    <property type="match status" value="1"/>
</dbReference>
<evidence type="ECO:0000256" key="10">
    <source>
        <dbReference type="RuleBase" id="RU003657"/>
    </source>
</evidence>
<comment type="subcellular location">
    <subcellularLocation>
        <location evidence="2 9">Cytoplasm</location>
    </subcellularLocation>
</comment>
<dbReference type="GO" id="GO:0000162">
    <property type="term" value="P:L-tryptophan biosynthetic process"/>
    <property type="evidence" value="ECO:0007669"/>
    <property type="project" value="InterPro"/>
</dbReference>
<dbReference type="GO" id="GO:0005737">
    <property type="term" value="C:cytoplasm"/>
    <property type="evidence" value="ECO:0007669"/>
    <property type="project" value="UniProtKB-SubCell"/>
</dbReference>
<evidence type="ECO:0000256" key="4">
    <source>
        <dbReference type="ARBA" id="ARBA00009667"/>
    </source>
</evidence>
<comment type="caution">
    <text evidence="9">Lacks conserved residue(s) required for the propagation of feature annotation.</text>
</comment>
<comment type="pathway">
    <text evidence="3 9">Amino-acid biosynthesis; L-histidine biosynthesis; L-histidine from 5-phospho-alpha-D-ribose 1-diphosphate: step 4/9.</text>
</comment>
<dbReference type="GO" id="GO:0004640">
    <property type="term" value="F:phosphoribosylanthranilate isomerase activity"/>
    <property type="evidence" value="ECO:0007669"/>
    <property type="project" value="InterPro"/>
</dbReference>
<evidence type="ECO:0000256" key="9">
    <source>
        <dbReference type="HAMAP-Rule" id="MF_01014"/>
    </source>
</evidence>
<protein>
    <recommendedName>
        <fullName evidence="9">1-(5-phosphoribosyl)-5-[(5-phosphoribosylamino)methylideneamino] imidazole-4-carboxamide isomerase</fullName>
        <ecNumber evidence="9">5.3.1.16</ecNumber>
    </recommendedName>
    <alternativeName>
        <fullName evidence="9">Phosphoribosylformimino-5-aminoimidazole carboxamide ribotide isomerase</fullName>
    </alternativeName>
</protein>
<dbReference type="InterPro" id="IPR023016">
    <property type="entry name" value="HisA/PriA"/>
</dbReference>
<dbReference type="InterPro" id="IPR006062">
    <property type="entry name" value="His_biosynth"/>
</dbReference>
<dbReference type="InterPro" id="IPR011060">
    <property type="entry name" value="RibuloseP-bd_barrel"/>
</dbReference>
<dbReference type="Proteomes" id="UP000004384">
    <property type="component" value="Unassembled WGS sequence"/>
</dbReference>
<dbReference type="GO" id="GO:0000105">
    <property type="term" value="P:L-histidine biosynthetic process"/>
    <property type="evidence" value="ECO:0007669"/>
    <property type="project" value="UniProtKB-UniRule"/>
</dbReference>
<evidence type="ECO:0000256" key="5">
    <source>
        <dbReference type="ARBA" id="ARBA00022490"/>
    </source>
</evidence>
<evidence type="ECO:0000313" key="12">
    <source>
        <dbReference type="Proteomes" id="UP000004384"/>
    </source>
</evidence>
<gene>
    <name evidence="9" type="primary">hisA</name>
    <name evidence="11" type="ORF">CORTU0001_1699</name>
</gene>
<dbReference type="FunFam" id="3.20.20.70:FF:000009">
    <property type="entry name" value="1-(5-phosphoribosyl)-5-[(5-phosphoribosylamino)methylideneamino] imidazole-4-carboxamide isomerase"/>
    <property type="match status" value="1"/>
</dbReference>
<dbReference type="InterPro" id="IPR010188">
    <property type="entry name" value="HisA/PriA_Actinobacteria"/>
</dbReference>
<dbReference type="InterPro" id="IPR044524">
    <property type="entry name" value="Isoase_HisA-like"/>
</dbReference>
<sequence length="265" mass="28419">MKDMTFTLLPAVDVSQGRAVRLDKGEAGTETSYGSPRDAAQKWQSQGAHWLHFVDLDAAFGRGSNHAEMAMITRDLGVNVELSGGIRDDVAVERALATGAQRISIGTAALEQPEWIEDILARYGDKVAVDLAVREDGGEWRTAGNGWVSDGGDLWEVLERLDAAGCQRFVVTDVSKDGTLTGPNIELLREVAMATEAKITASGGISSVEDLRELALYVNEGIDSAIIGKALYEGNFTLDEALAAVAEVEPLPAEETIDPFDPEDN</sequence>
<proteinExistence type="inferred from homology"/>
<reference evidence="11 12" key="1">
    <citation type="submission" date="2009-06" db="EMBL/GenBank/DDBJ databases">
        <authorList>
            <person name="Dodson R."/>
            <person name="Sebastian Y."/>
            <person name="Madupu R."/>
            <person name="Durkin A.S."/>
            <person name="Torralba M."/>
            <person name="Methe B."/>
            <person name="Sutton G.G."/>
            <person name="Strausberg R.L."/>
            <person name="Nelson K.E."/>
        </authorList>
    </citation>
    <scope>NUCLEOTIDE SEQUENCE [LARGE SCALE GENOMIC DNA]</scope>
    <source>
        <strain evidence="11 12">SK141</strain>
    </source>
</reference>
<dbReference type="AlphaFoldDB" id="C6RAS0"/>
<dbReference type="NCBIfam" id="TIGR01919">
    <property type="entry name" value="hisA-trpF"/>
    <property type="match status" value="1"/>
</dbReference>
<evidence type="ECO:0000256" key="6">
    <source>
        <dbReference type="ARBA" id="ARBA00022605"/>
    </source>
</evidence>
<dbReference type="Gene3D" id="3.20.20.70">
    <property type="entry name" value="Aldolase class I"/>
    <property type="match status" value="1"/>
</dbReference>
<keyword evidence="7 9" id="KW-0368">Histidine biosynthesis</keyword>
<dbReference type="Pfam" id="PF00977">
    <property type="entry name" value="His_biosynth"/>
    <property type="match status" value="1"/>
</dbReference>
<keyword evidence="6 9" id="KW-0028">Amino-acid biosynthesis</keyword>
<evidence type="ECO:0000256" key="3">
    <source>
        <dbReference type="ARBA" id="ARBA00005133"/>
    </source>
</evidence>
<feature type="active site" description="Proton acceptor" evidence="9">
    <location>
        <position position="13"/>
    </location>
</feature>
<comment type="catalytic activity">
    <reaction evidence="1 9">
        <text>1-(5-phospho-beta-D-ribosyl)-5-[(5-phospho-beta-D-ribosylamino)methylideneamino]imidazole-4-carboxamide = 5-[(5-phospho-1-deoxy-D-ribulos-1-ylimino)methylamino]-1-(5-phospho-beta-D-ribosyl)imidazole-4-carboxamide</text>
        <dbReference type="Rhea" id="RHEA:15469"/>
        <dbReference type="ChEBI" id="CHEBI:58435"/>
        <dbReference type="ChEBI" id="CHEBI:58525"/>
        <dbReference type="EC" id="5.3.1.16"/>
    </reaction>
</comment>
<dbReference type="UniPathway" id="UPA00031">
    <property type="reaction ID" value="UER00009"/>
</dbReference>
<organism evidence="11 12">
    <name type="scientific">Corynebacterium tuberculostearicum SK141</name>
    <dbReference type="NCBI Taxonomy" id="553206"/>
    <lineage>
        <taxon>Bacteria</taxon>
        <taxon>Bacillati</taxon>
        <taxon>Actinomycetota</taxon>
        <taxon>Actinomycetes</taxon>
        <taxon>Mycobacteriales</taxon>
        <taxon>Corynebacteriaceae</taxon>
        <taxon>Corynebacterium</taxon>
    </lineage>
</organism>
<evidence type="ECO:0000256" key="1">
    <source>
        <dbReference type="ARBA" id="ARBA00000901"/>
    </source>
</evidence>